<dbReference type="PANTHER" id="PTHR31657:SF20">
    <property type="entry name" value="ETHYLENE-RESPONSIVE TRANSCRIPTION FACTOR ERF061"/>
    <property type="match status" value="1"/>
</dbReference>
<dbReference type="GO" id="GO:0006952">
    <property type="term" value="P:defense response"/>
    <property type="evidence" value="ECO:0007669"/>
    <property type="project" value="UniProtKB-KW"/>
</dbReference>
<dbReference type="GO" id="GO:0003700">
    <property type="term" value="F:DNA-binding transcription factor activity"/>
    <property type="evidence" value="ECO:0007669"/>
    <property type="project" value="InterPro"/>
</dbReference>
<dbReference type="SMART" id="SM00380">
    <property type="entry name" value="AP2"/>
    <property type="match status" value="1"/>
</dbReference>
<dbReference type="GO" id="GO:0000976">
    <property type="term" value="F:transcription cis-regulatory region binding"/>
    <property type="evidence" value="ECO:0007669"/>
    <property type="project" value="UniProtKB-ARBA"/>
</dbReference>
<keyword evidence="13" id="KW-1185">Reference proteome</keyword>
<proteinExistence type="inferred from homology"/>
<comment type="caution">
    <text evidence="12">The sequence shown here is derived from an EMBL/GenBank/DDBJ whole genome shotgun (WGS) entry which is preliminary data.</text>
</comment>
<evidence type="ECO:0000256" key="3">
    <source>
        <dbReference type="ARBA" id="ARBA00022821"/>
    </source>
</evidence>
<dbReference type="GO" id="GO:0009873">
    <property type="term" value="P:ethylene-activated signaling pathway"/>
    <property type="evidence" value="ECO:0007669"/>
    <property type="project" value="UniProtKB-KW"/>
</dbReference>
<evidence type="ECO:0000256" key="1">
    <source>
        <dbReference type="ARBA" id="ARBA00004123"/>
    </source>
</evidence>
<dbReference type="AlphaFoldDB" id="A0AAD5G8S9"/>
<comment type="subcellular location">
    <subcellularLocation>
        <location evidence="1">Nucleus</location>
    </subcellularLocation>
</comment>
<evidence type="ECO:0000256" key="4">
    <source>
        <dbReference type="ARBA" id="ARBA00023015"/>
    </source>
</evidence>
<dbReference type="PROSITE" id="PS51032">
    <property type="entry name" value="AP2_ERF"/>
    <property type="match status" value="1"/>
</dbReference>
<comment type="similarity">
    <text evidence="9">Belongs to the AP2/ERF transcription factor family. ERF subfamily.</text>
</comment>
<dbReference type="Gene3D" id="3.30.730.10">
    <property type="entry name" value="AP2/ERF domain"/>
    <property type="match status" value="1"/>
</dbReference>
<feature type="domain" description="AP2/ERF" evidence="11">
    <location>
        <begin position="31"/>
        <end position="88"/>
    </location>
</feature>
<keyword evidence="4" id="KW-0805">Transcription regulation</keyword>
<dbReference type="CDD" id="cd00018">
    <property type="entry name" value="AP2"/>
    <property type="match status" value="1"/>
</dbReference>
<sequence length="332" mass="37850">MENQKMISFNPDDDETCHDHNTRDKPAVVKLYRGVRQRQWGKWVAEIRLPRSRSRRWLGTFDTAVEAALAYDHEAFKLRGDKARLNFPHLLIKDSQPCVEHEVNPLVDDSRGSEQAGPSKDDDSTHAFEPSDSLFSWGIMDDVVTNTSQAVKTSRVKFELDLFRALSFGSKAKACLCDQKFFSLERIETGLEFLKRATEKGHVEATYVYGMILLSRGGQSSQQANYDHNSPAYLPNKRQREADSIYKQRKLQISRNHNFYHDDFDRPSSIPNPHHVSTGLKLSYDDEERSSSITSASASMTLAPSLMSSIGDSITTEHDHHKEELERFIAIQ</sequence>
<evidence type="ECO:0000256" key="8">
    <source>
        <dbReference type="ARBA" id="ARBA00023242"/>
    </source>
</evidence>
<dbReference type="InterPro" id="IPR051758">
    <property type="entry name" value="ERF/AP2-like"/>
</dbReference>
<keyword evidence="7" id="KW-0804">Transcription</keyword>
<accession>A0AAD5G8S9</accession>
<dbReference type="GO" id="GO:0005634">
    <property type="term" value="C:nucleus"/>
    <property type="evidence" value="ECO:0007669"/>
    <property type="project" value="UniProtKB-SubCell"/>
</dbReference>
<feature type="region of interest" description="Disordered" evidence="10">
    <location>
        <begin position="106"/>
        <end position="126"/>
    </location>
</feature>
<dbReference type="Pfam" id="PF23310">
    <property type="entry name" value="TPR_27"/>
    <property type="match status" value="1"/>
</dbReference>
<dbReference type="InterPro" id="IPR001471">
    <property type="entry name" value="AP2/ERF_dom"/>
</dbReference>
<feature type="non-terminal residue" evidence="12">
    <location>
        <position position="1"/>
    </location>
</feature>
<reference evidence="12" key="1">
    <citation type="submission" date="2022-06" db="EMBL/GenBank/DDBJ databases">
        <title>Uncovering the hologenomic basis of an extraordinary plant invasion.</title>
        <authorList>
            <person name="Bieker V.C."/>
            <person name="Martin M.D."/>
            <person name="Gilbert T."/>
            <person name="Hodgins K."/>
            <person name="Battlay P."/>
            <person name="Petersen B."/>
            <person name="Wilson J."/>
        </authorList>
    </citation>
    <scope>NUCLEOTIDE SEQUENCE</scope>
    <source>
        <strain evidence="12">AA19_3_7</strain>
        <tissue evidence="12">Leaf</tissue>
    </source>
</reference>
<evidence type="ECO:0000256" key="9">
    <source>
        <dbReference type="ARBA" id="ARBA00024343"/>
    </source>
</evidence>
<dbReference type="SUPFAM" id="SSF54171">
    <property type="entry name" value="DNA-binding domain"/>
    <property type="match status" value="1"/>
</dbReference>
<evidence type="ECO:0000256" key="10">
    <source>
        <dbReference type="SAM" id="MobiDB-lite"/>
    </source>
</evidence>
<evidence type="ECO:0000256" key="7">
    <source>
        <dbReference type="ARBA" id="ARBA00023163"/>
    </source>
</evidence>
<keyword evidence="2" id="KW-0936">Ethylene signaling pathway</keyword>
<dbReference type="Pfam" id="PF00847">
    <property type="entry name" value="AP2"/>
    <property type="match status" value="1"/>
</dbReference>
<dbReference type="InterPro" id="IPR016177">
    <property type="entry name" value="DNA-bd_dom_sf"/>
</dbReference>
<evidence type="ECO:0000256" key="6">
    <source>
        <dbReference type="ARBA" id="ARBA00023159"/>
    </source>
</evidence>
<evidence type="ECO:0000259" key="11">
    <source>
        <dbReference type="PROSITE" id="PS51032"/>
    </source>
</evidence>
<evidence type="ECO:0000256" key="5">
    <source>
        <dbReference type="ARBA" id="ARBA00023125"/>
    </source>
</evidence>
<keyword evidence="3" id="KW-0611">Plant defense</keyword>
<dbReference type="FunFam" id="3.30.730.10:FF:000001">
    <property type="entry name" value="Ethylene-responsive transcription factor 2"/>
    <property type="match status" value="1"/>
</dbReference>
<protein>
    <recommendedName>
        <fullName evidence="11">AP2/ERF domain-containing protein</fullName>
    </recommendedName>
</protein>
<evidence type="ECO:0000256" key="2">
    <source>
        <dbReference type="ARBA" id="ARBA00022745"/>
    </source>
</evidence>
<keyword evidence="8" id="KW-0539">Nucleus</keyword>
<evidence type="ECO:0000313" key="12">
    <source>
        <dbReference type="EMBL" id="KAI7733375.1"/>
    </source>
</evidence>
<keyword evidence="5" id="KW-0238">DNA-binding</keyword>
<dbReference type="EMBL" id="JAMZMK010010016">
    <property type="protein sequence ID" value="KAI7733375.1"/>
    <property type="molecule type" value="Genomic_DNA"/>
</dbReference>
<dbReference type="Proteomes" id="UP001206925">
    <property type="component" value="Unassembled WGS sequence"/>
</dbReference>
<dbReference type="PANTHER" id="PTHR31657">
    <property type="entry name" value="ETHYLENE-RESPONSIVE TRANSCRIPTION FACTOR ERF061"/>
    <property type="match status" value="1"/>
</dbReference>
<organism evidence="12 13">
    <name type="scientific">Ambrosia artemisiifolia</name>
    <name type="common">Common ragweed</name>
    <dbReference type="NCBI Taxonomy" id="4212"/>
    <lineage>
        <taxon>Eukaryota</taxon>
        <taxon>Viridiplantae</taxon>
        <taxon>Streptophyta</taxon>
        <taxon>Embryophyta</taxon>
        <taxon>Tracheophyta</taxon>
        <taxon>Spermatophyta</taxon>
        <taxon>Magnoliopsida</taxon>
        <taxon>eudicotyledons</taxon>
        <taxon>Gunneridae</taxon>
        <taxon>Pentapetalae</taxon>
        <taxon>asterids</taxon>
        <taxon>campanulids</taxon>
        <taxon>Asterales</taxon>
        <taxon>Asteraceae</taxon>
        <taxon>Asteroideae</taxon>
        <taxon>Heliantheae alliance</taxon>
        <taxon>Heliantheae</taxon>
        <taxon>Ambrosia</taxon>
    </lineage>
</organism>
<evidence type="ECO:0000313" key="13">
    <source>
        <dbReference type="Proteomes" id="UP001206925"/>
    </source>
</evidence>
<keyword evidence="6" id="KW-0010">Activator</keyword>
<dbReference type="PRINTS" id="PR00367">
    <property type="entry name" value="ETHRSPELEMNT"/>
</dbReference>
<dbReference type="InterPro" id="IPR036955">
    <property type="entry name" value="AP2/ERF_dom_sf"/>
</dbReference>
<name>A0AAD5G8S9_AMBAR</name>
<feature type="region of interest" description="Disordered" evidence="10">
    <location>
        <begin position="1"/>
        <end position="21"/>
    </location>
</feature>
<gene>
    <name evidence="12" type="ORF">M8C21_018627</name>
</gene>
<dbReference type="InterPro" id="IPR057136">
    <property type="entry name" value="At2g35280_TPR_dom"/>
</dbReference>